<organism evidence="1">
    <name type="scientific">mine drainage metagenome</name>
    <dbReference type="NCBI Taxonomy" id="410659"/>
    <lineage>
        <taxon>unclassified sequences</taxon>
        <taxon>metagenomes</taxon>
        <taxon>ecological metagenomes</taxon>
    </lineage>
</organism>
<evidence type="ECO:0000313" key="1">
    <source>
        <dbReference type="EMBL" id="OIQ81140.1"/>
    </source>
</evidence>
<gene>
    <name evidence="1" type="ORF">GALL_370970</name>
</gene>
<reference evidence="1" key="1">
    <citation type="submission" date="2016-10" db="EMBL/GenBank/DDBJ databases">
        <title>Sequence of Gallionella enrichment culture.</title>
        <authorList>
            <person name="Poehlein A."/>
            <person name="Muehling M."/>
            <person name="Daniel R."/>
        </authorList>
    </citation>
    <scope>NUCLEOTIDE SEQUENCE</scope>
</reference>
<comment type="caution">
    <text evidence="1">The sequence shown here is derived from an EMBL/GenBank/DDBJ whole genome shotgun (WGS) entry which is preliminary data.</text>
</comment>
<name>A0A1J5QME8_9ZZZZ</name>
<sequence length="302" mass="32609">MREQTQRRRLALHDHLGTQPCQHGRITAELQRVAKALLGIDENAPACRVFAIPSGLLEIGIELRQVTPLQTPFVFPPSLRKIARQQPCQSEIGMGIRGTGIDLDRLLETGKRFINAPDIEHHIAQADEILGLAVGKRQGLANAVLSLMEVAGIAQHQAQIVPAVGIPGPGLDCPKPGSDGVRQPALTTQDHHQIRQRVKMSRLDGEGRSIRGFGFGIAQQGLTGHPEVVMGESKSGVNFSGAPEAGERLLQFPIGKQGSPQIIVRDLVRAIELNLPAEAACRAGKIAHFHQCHGQAGEELRL</sequence>
<dbReference type="EMBL" id="MLJW01000964">
    <property type="protein sequence ID" value="OIQ81140.1"/>
    <property type="molecule type" value="Genomic_DNA"/>
</dbReference>
<dbReference type="AlphaFoldDB" id="A0A1J5QME8"/>
<accession>A0A1J5QME8</accession>
<protein>
    <submittedName>
        <fullName evidence="1">Uncharacterized protein</fullName>
    </submittedName>
</protein>
<proteinExistence type="predicted"/>